<evidence type="ECO:0000256" key="5">
    <source>
        <dbReference type="SAM" id="MobiDB-lite"/>
    </source>
</evidence>
<dbReference type="InterPro" id="IPR003807">
    <property type="entry name" value="DUF202"/>
</dbReference>
<name>A0A2V0PQA7_9CHLO</name>
<evidence type="ECO:0000313" key="10">
    <source>
        <dbReference type="Proteomes" id="UP000247498"/>
    </source>
</evidence>
<evidence type="ECO:0000256" key="6">
    <source>
        <dbReference type="SAM" id="Phobius"/>
    </source>
</evidence>
<dbReference type="InterPro" id="IPR051572">
    <property type="entry name" value="VTC_Complex_Subunit"/>
</dbReference>
<evidence type="ECO:0008006" key="11">
    <source>
        <dbReference type="Google" id="ProtNLM"/>
    </source>
</evidence>
<dbReference type="InterPro" id="IPR018966">
    <property type="entry name" value="VTC_domain"/>
</dbReference>
<dbReference type="PANTHER" id="PTHR46140">
    <property type="entry name" value="VACUOLAR TRANSPORTER CHAPERONE 1-RELATED"/>
    <property type="match status" value="1"/>
</dbReference>
<feature type="domain" description="VTC" evidence="8">
    <location>
        <begin position="2"/>
        <end position="200"/>
    </location>
</feature>
<evidence type="ECO:0000256" key="1">
    <source>
        <dbReference type="ARBA" id="ARBA00004127"/>
    </source>
</evidence>
<sequence length="517" mass="55439">MVRIRWYGSGEPRKVFMERKTHRESWKGEESVKERFTMDASQVVPFLEMEYDWAKAEADLRAAGKSDEEIGKFQQLFNETRGQIDSKQLRPFIRTQYMRTAFQIPFDATVRVSMDTNLCMIKENPDDGPSCTLAGRWYRDPSLPIQRNEITRFPHAVLEVKLSLNEGQSSPSWVQELLDSGYLTEVHKFSKFIHGTCTLFPELVQAVPYWVDDESVRPSMLLSAPPGHPANNGPSTSVEVVSGNGAAAEEEPLSAKPRKRTPGLEDLQHPLLGDEPTLKLLPDRSQIKGFGAAGAAAAASAPWWQKWLGPREGAAARARPAGAPAMRIEPKTFFANERTFLSWLHMSVTIGSIAAALLSFSGSDTNGASNAQGLGAHLVTIIALLLLPVAIAMNGYAIFVFIWRGQMILRKRPSHFDDRVGPLGLCAAVVTALAAILIVSLVDFVDFINTPTGPEPPAPSPSLAGGAGGASPLLAANAFAGLIGMAAGRGAAPMAALAPAAAVVVPGAGAGGLPLAA</sequence>
<dbReference type="GO" id="GO:0012505">
    <property type="term" value="C:endomembrane system"/>
    <property type="evidence" value="ECO:0007669"/>
    <property type="project" value="UniProtKB-SubCell"/>
</dbReference>
<comment type="subcellular location">
    <subcellularLocation>
        <location evidence="1">Endomembrane system</location>
        <topology evidence="1">Multi-pass membrane protein</topology>
    </subcellularLocation>
</comment>
<dbReference type="InParanoid" id="A0A2V0PQA7"/>
<feature type="transmembrane region" description="Helical" evidence="6">
    <location>
        <begin position="340"/>
        <end position="362"/>
    </location>
</feature>
<organism evidence="9 10">
    <name type="scientific">Raphidocelis subcapitata</name>
    <dbReference type="NCBI Taxonomy" id="307507"/>
    <lineage>
        <taxon>Eukaryota</taxon>
        <taxon>Viridiplantae</taxon>
        <taxon>Chlorophyta</taxon>
        <taxon>core chlorophytes</taxon>
        <taxon>Chlorophyceae</taxon>
        <taxon>CS clade</taxon>
        <taxon>Sphaeropleales</taxon>
        <taxon>Selenastraceae</taxon>
        <taxon>Raphidocelis</taxon>
    </lineage>
</organism>
<dbReference type="Proteomes" id="UP000247498">
    <property type="component" value="Unassembled WGS sequence"/>
</dbReference>
<keyword evidence="10" id="KW-1185">Reference proteome</keyword>
<feature type="transmembrane region" description="Helical" evidence="6">
    <location>
        <begin position="462"/>
        <end position="483"/>
    </location>
</feature>
<proteinExistence type="predicted"/>
<dbReference type="Pfam" id="PF09359">
    <property type="entry name" value="VTC"/>
    <property type="match status" value="1"/>
</dbReference>
<keyword evidence="4 6" id="KW-0472">Membrane</keyword>
<keyword evidence="2 6" id="KW-0812">Transmembrane</keyword>
<dbReference type="Pfam" id="PF02656">
    <property type="entry name" value="DUF202"/>
    <property type="match status" value="1"/>
</dbReference>
<evidence type="ECO:0000256" key="3">
    <source>
        <dbReference type="ARBA" id="ARBA00022989"/>
    </source>
</evidence>
<protein>
    <recommendedName>
        <fullName evidence="11">Vacuolar transporter chaperone</fullName>
    </recommendedName>
</protein>
<feature type="transmembrane region" description="Helical" evidence="6">
    <location>
        <begin position="495"/>
        <end position="516"/>
    </location>
</feature>
<dbReference type="STRING" id="307507.A0A2V0PQA7"/>
<evidence type="ECO:0000259" key="8">
    <source>
        <dbReference type="Pfam" id="PF09359"/>
    </source>
</evidence>
<evidence type="ECO:0000256" key="2">
    <source>
        <dbReference type="ARBA" id="ARBA00022692"/>
    </source>
</evidence>
<accession>A0A2V0PQA7</accession>
<dbReference type="Gene3D" id="3.20.100.30">
    <property type="entry name" value="VTC, catalytic tunnel domain"/>
    <property type="match status" value="1"/>
</dbReference>
<comment type="caution">
    <text evidence="9">The sequence shown here is derived from an EMBL/GenBank/DDBJ whole genome shotgun (WGS) entry which is preliminary data.</text>
</comment>
<feature type="transmembrane region" description="Helical" evidence="6">
    <location>
        <begin position="423"/>
        <end position="442"/>
    </location>
</feature>
<keyword evidence="3 6" id="KW-1133">Transmembrane helix</keyword>
<feature type="transmembrane region" description="Helical" evidence="6">
    <location>
        <begin position="374"/>
        <end position="402"/>
    </location>
</feature>
<dbReference type="OrthoDB" id="6493944at2759"/>
<feature type="region of interest" description="Disordered" evidence="5">
    <location>
        <begin position="222"/>
        <end position="271"/>
    </location>
</feature>
<dbReference type="PANTHER" id="PTHR46140:SF1">
    <property type="entry name" value="VACUOLAR TRANSPORTER CHAPERONE COMPLEX SUBUNIT 4-RELATED"/>
    <property type="match status" value="1"/>
</dbReference>
<evidence type="ECO:0000256" key="4">
    <source>
        <dbReference type="ARBA" id="ARBA00023136"/>
    </source>
</evidence>
<dbReference type="GO" id="GO:0006799">
    <property type="term" value="P:polyphosphate biosynthetic process"/>
    <property type="evidence" value="ECO:0007669"/>
    <property type="project" value="UniProtKB-ARBA"/>
</dbReference>
<evidence type="ECO:0000313" key="9">
    <source>
        <dbReference type="EMBL" id="GBG00374.1"/>
    </source>
</evidence>
<evidence type="ECO:0000259" key="7">
    <source>
        <dbReference type="Pfam" id="PF02656"/>
    </source>
</evidence>
<dbReference type="AlphaFoldDB" id="A0A2V0PQA7"/>
<reference evidence="9 10" key="1">
    <citation type="journal article" date="2018" name="Sci. Rep.">
        <title>Raphidocelis subcapitata (=Pseudokirchneriella subcapitata) provides an insight into genome evolution and environmental adaptations in the Sphaeropleales.</title>
        <authorList>
            <person name="Suzuki S."/>
            <person name="Yamaguchi H."/>
            <person name="Nakajima N."/>
            <person name="Kawachi M."/>
        </authorList>
    </citation>
    <scope>NUCLEOTIDE SEQUENCE [LARGE SCALE GENOMIC DNA]</scope>
    <source>
        <strain evidence="9 10">NIES-35</strain>
    </source>
</reference>
<dbReference type="InterPro" id="IPR042267">
    <property type="entry name" value="VTC_sf"/>
</dbReference>
<gene>
    <name evidence="9" type="ORF">Rsub_13056</name>
</gene>
<dbReference type="EMBL" id="BDRX01000217">
    <property type="protein sequence ID" value="GBG00374.1"/>
    <property type="molecule type" value="Genomic_DNA"/>
</dbReference>
<feature type="domain" description="DUF202" evidence="7">
    <location>
        <begin position="331"/>
        <end position="406"/>
    </location>
</feature>